<dbReference type="Gene3D" id="3.50.50.60">
    <property type="entry name" value="FAD/NAD(P)-binding domain"/>
    <property type="match status" value="1"/>
</dbReference>
<dbReference type="Proteomes" id="UP001562354">
    <property type="component" value="Unassembled WGS sequence"/>
</dbReference>
<keyword evidence="4" id="KW-0285">Flavoprotein</keyword>
<comment type="caution">
    <text evidence="9">The sequence shown here is derived from an EMBL/GenBank/DDBJ whole genome shotgun (WGS) entry which is preliminary data.</text>
</comment>
<sequence length="381" mass="42265">MAALQKPVSIVGAGLGGLTLARLLKKQGIPAVLYERNRASPRNNYGITLHSASYHPLLEQLGIEEKVFKASVAVDGDIGGAGFIDPTLLAYPRALKPGSFRANRRKLERLLQEGLDIEWAHQIEQVGIDSVGRPSFFQISQQPHEQEIIIGADGIHSSIRSATITDCRPQILPFVAFNGRKTVLRETFEQLYAPEMKNSNMIEIWHNGALLHVSVVESSPTEVRISWIYSRTAHGTTDPCFRPDRQLSEATAIPSEFYEEISKLSSLPSPFEDVFDATRIRQERVLSWLMRTTSISPQHLHEIAEQGIVMLGDSVRAQPILGGEGANAAIIDAIELARCISNNGSQSVKQWYTARYSAWQESKRASEHAIEQMHKGPKPSL</sequence>
<evidence type="ECO:0000256" key="2">
    <source>
        <dbReference type="ARBA" id="ARBA00005179"/>
    </source>
</evidence>
<dbReference type="InterPro" id="IPR036188">
    <property type="entry name" value="FAD/NAD-bd_sf"/>
</dbReference>
<dbReference type="InterPro" id="IPR002938">
    <property type="entry name" value="FAD-bd"/>
</dbReference>
<keyword evidence="5" id="KW-0274">FAD</keyword>
<accession>A0ABR3P799</accession>
<dbReference type="PANTHER" id="PTHR47178">
    <property type="entry name" value="MONOOXYGENASE, FAD-BINDING"/>
    <property type="match status" value="1"/>
</dbReference>
<dbReference type="GeneID" id="95976103"/>
<name>A0ABR3P799_9PEZI</name>
<evidence type="ECO:0000256" key="7">
    <source>
        <dbReference type="ARBA" id="ARBA00023033"/>
    </source>
</evidence>
<comment type="pathway">
    <text evidence="2">Secondary metabolite biosynthesis.</text>
</comment>
<gene>
    <name evidence="9" type="ORF">AAFC00_002401</name>
</gene>
<feature type="domain" description="FAD-binding" evidence="8">
    <location>
        <begin position="7"/>
        <end position="345"/>
    </location>
</feature>
<evidence type="ECO:0000256" key="5">
    <source>
        <dbReference type="ARBA" id="ARBA00022827"/>
    </source>
</evidence>
<evidence type="ECO:0000313" key="9">
    <source>
        <dbReference type="EMBL" id="KAL1301942.1"/>
    </source>
</evidence>
<organism evidence="9 10">
    <name type="scientific">Neodothiora populina</name>
    <dbReference type="NCBI Taxonomy" id="2781224"/>
    <lineage>
        <taxon>Eukaryota</taxon>
        <taxon>Fungi</taxon>
        <taxon>Dikarya</taxon>
        <taxon>Ascomycota</taxon>
        <taxon>Pezizomycotina</taxon>
        <taxon>Dothideomycetes</taxon>
        <taxon>Dothideomycetidae</taxon>
        <taxon>Dothideales</taxon>
        <taxon>Dothioraceae</taxon>
        <taxon>Neodothiora</taxon>
    </lineage>
</organism>
<comment type="cofactor">
    <cofactor evidence="1">
        <name>FAD</name>
        <dbReference type="ChEBI" id="CHEBI:57692"/>
    </cofactor>
</comment>
<evidence type="ECO:0000256" key="1">
    <source>
        <dbReference type="ARBA" id="ARBA00001974"/>
    </source>
</evidence>
<keyword evidence="7" id="KW-0503">Monooxygenase</keyword>
<dbReference type="PRINTS" id="PR00420">
    <property type="entry name" value="RNGMNOXGNASE"/>
</dbReference>
<evidence type="ECO:0000256" key="6">
    <source>
        <dbReference type="ARBA" id="ARBA00023002"/>
    </source>
</evidence>
<proteinExistence type="inferred from homology"/>
<dbReference type="RefSeq" id="XP_069198218.1">
    <property type="nucleotide sequence ID" value="XM_069341708.1"/>
</dbReference>
<dbReference type="EMBL" id="JBFMKM010000012">
    <property type="protein sequence ID" value="KAL1301942.1"/>
    <property type="molecule type" value="Genomic_DNA"/>
</dbReference>
<evidence type="ECO:0000313" key="10">
    <source>
        <dbReference type="Proteomes" id="UP001562354"/>
    </source>
</evidence>
<comment type="similarity">
    <text evidence="3">Belongs to the paxM FAD-dependent monooxygenase family.</text>
</comment>
<protein>
    <recommendedName>
        <fullName evidence="8">FAD-binding domain-containing protein</fullName>
    </recommendedName>
</protein>
<dbReference type="PANTHER" id="PTHR47178:SF4">
    <property type="entry name" value="FAD-DEPENDENT MONOOXYGENASE APTC"/>
    <property type="match status" value="1"/>
</dbReference>
<keyword evidence="10" id="KW-1185">Reference proteome</keyword>
<evidence type="ECO:0000256" key="3">
    <source>
        <dbReference type="ARBA" id="ARBA00007992"/>
    </source>
</evidence>
<evidence type="ECO:0000256" key="4">
    <source>
        <dbReference type="ARBA" id="ARBA00022630"/>
    </source>
</evidence>
<evidence type="ECO:0000259" key="8">
    <source>
        <dbReference type="Pfam" id="PF01494"/>
    </source>
</evidence>
<reference evidence="9 10" key="1">
    <citation type="submission" date="2024-07" db="EMBL/GenBank/DDBJ databases">
        <title>Draft sequence of the Neodothiora populina.</title>
        <authorList>
            <person name="Drown D.D."/>
            <person name="Schuette U.S."/>
            <person name="Buechlein A.B."/>
            <person name="Rusch D.R."/>
            <person name="Winton L.W."/>
            <person name="Adams G.A."/>
        </authorList>
    </citation>
    <scope>NUCLEOTIDE SEQUENCE [LARGE SCALE GENOMIC DNA]</scope>
    <source>
        <strain evidence="9 10">CPC 39397</strain>
    </source>
</reference>
<keyword evidence="6" id="KW-0560">Oxidoreductase</keyword>
<dbReference type="Pfam" id="PF01494">
    <property type="entry name" value="FAD_binding_3"/>
    <property type="match status" value="1"/>
</dbReference>
<dbReference type="SUPFAM" id="SSF51905">
    <property type="entry name" value="FAD/NAD(P)-binding domain"/>
    <property type="match status" value="1"/>
</dbReference>